<evidence type="ECO:0000313" key="5">
    <source>
        <dbReference type="Proteomes" id="UP000663864"/>
    </source>
</evidence>
<evidence type="ECO:0000313" key="4">
    <source>
        <dbReference type="EMBL" id="CAF3789595.1"/>
    </source>
</evidence>
<dbReference type="EMBL" id="CAJNOT010000158">
    <property type="protein sequence ID" value="CAF0870087.1"/>
    <property type="molecule type" value="Genomic_DNA"/>
</dbReference>
<dbReference type="Proteomes" id="UP000663864">
    <property type="component" value="Unassembled WGS sequence"/>
</dbReference>
<dbReference type="GO" id="GO:0008270">
    <property type="term" value="F:zinc ion binding"/>
    <property type="evidence" value="ECO:0007669"/>
    <property type="project" value="UniProtKB-KW"/>
</dbReference>
<evidence type="ECO:0000313" key="3">
    <source>
        <dbReference type="EMBL" id="CAF0870087.1"/>
    </source>
</evidence>
<dbReference type="Gene3D" id="2.40.10.500">
    <property type="match status" value="1"/>
</dbReference>
<dbReference type="EMBL" id="CAJOBD010001340">
    <property type="protein sequence ID" value="CAF3789595.1"/>
    <property type="molecule type" value="Genomic_DNA"/>
</dbReference>
<protein>
    <recommendedName>
        <fullName evidence="6">NHL repeat-containing protein</fullName>
    </recommendedName>
</protein>
<dbReference type="SUPFAM" id="SSF63825">
    <property type="entry name" value="YWTD domain"/>
    <property type="match status" value="2"/>
</dbReference>
<reference evidence="3" key="1">
    <citation type="submission" date="2021-02" db="EMBL/GenBank/DDBJ databases">
        <authorList>
            <person name="Nowell W R."/>
        </authorList>
    </citation>
    <scope>NUCLEOTIDE SEQUENCE</scope>
</reference>
<feature type="repeat" description="NHL" evidence="2">
    <location>
        <begin position="99"/>
        <end position="142"/>
    </location>
</feature>
<proteinExistence type="predicted"/>
<accession>A0A813XM15</accession>
<dbReference type="PANTHER" id="PTHR24104">
    <property type="entry name" value="E3 UBIQUITIN-PROTEIN LIGASE NHLRC1-RELATED"/>
    <property type="match status" value="1"/>
</dbReference>
<keyword evidence="1" id="KW-0677">Repeat</keyword>
<name>A0A813XM15_9BILA</name>
<dbReference type="InterPro" id="IPR001258">
    <property type="entry name" value="NHL_repeat"/>
</dbReference>
<evidence type="ECO:0000256" key="1">
    <source>
        <dbReference type="ARBA" id="ARBA00022737"/>
    </source>
</evidence>
<evidence type="ECO:0008006" key="6">
    <source>
        <dbReference type="Google" id="ProtNLM"/>
    </source>
</evidence>
<sequence length="399" mass="44037">MSPRIVKVSSRRYHSHRLRLSSSHYTLPREIPSSNSIRISSRSSNRIRPIDHRLIDSTNAAKCINNINEKSTVIREGNTYEHATAPLFLRWNSTGITVAGISGVSGPAANQLNHPWGLGFDSSYALYIADRINNRVQKWDINASTGTTVAGQANATGGSTLYHLNQPTFIQFDSSDNIYVTDVGNHRVQFWHYGARSGSTICGTGIAGNSTNQLNQPFGIARDPITKTLYVADYENHRIMQYQWGQLSGTVVAGGNGPGTNRTQLYRPVAVHFDSSSNSLIIVNYDAHNVVRWILGASSWTLVAGSINGTSGNSSTLLSNPIGVMLDPMKNVYVIDRNNHRVQLFLTDQLNGITIAGVTGLNGSNATLLYYPYAVIFDAELNLYVADRYNHRVQKFLRY</sequence>
<dbReference type="PANTHER" id="PTHR24104:SF25">
    <property type="entry name" value="PROTEIN LIN-41"/>
    <property type="match status" value="1"/>
</dbReference>
<dbReference type="Pfam" id="PF01436">
    <property type="entry name" value="NHL"/>
    <property type="match status" value="3"/>
</dbReference>
<dbReference type="Gene3D" id="2.120.10.30">
    <property type="entry name" value="TolB, C-terminal domain"/>
    <property type="match status" value="2"/>
</dbReference>
<evidence type="ECO:0000256" key="2">
    <source>
        <dbReference type="PROSITE-ProRule" id="PRU00504"/>
    </source>
</evidence>
<dbReference type="PROSITE" id="PS51125">
    <property type="entry name" value="NHL"/>
    <property type="match status" value="3"/>
</dbReference>
<feature type="repeat" description="NHL" evidence="2">
    <location>
        <begin position="158"/>
        <end position="194"/>
    </location>
</feature>
<dbReference type="CDD" id="cd05819">
    <property type="entry name" value="NHL"/>
    <property type="match status" value="1"/>
</dbReference>
<dbReference type="InterPro" id="IPR050952">
    <property type="entry name" value="TRIM-NHL_E3_ligases"/>
</dbReference>
<gene>
    <name evidence="4" type="ORF">JBS370_LOCUS14666</name>
    <name evidence="3" type="ORF">ZHD862_LOCUS5835</name>
</gene>
<organism evidence="3 5">
    <name type="scientific">Rotaria sordida</name>
    <dbReference type="NCBI Taxonomy" id="392033"/>
    <lineage>
        <taxon>Eukaryota</taxon>
        <taxon>Metazoa</taxon>
        <taxon>Spiralia</taxon>
        <taxon>Gnathifera</taxon>
        <taxon>Rotifera</taxon>
        <taxon>Eurotatoria</taxon>
        <taxon>Bdelloidea</taxon>
        <taxon>Philodinida</taxon>
        <taxon>Philodinidae</taxon>
        <taxon>Rotaria</taxon>
    </lineage>
</organism>
<comment type="caution">
    <text evidence="3">The sequence shown here is derived from an EMBL/GenBank/DDBJ whole genome shotgun (WGS) entry which is preliminary data.</text>
</comment>
<dbReference type="AlphaFoldDB" id="A0A813XM15"/>
<dbReference type="InterPro" id="IPR011042">
    <property type="entry name" value="6-blade_b-propeller_TolB-like"/>
</dbReference>
<feature type="repeat" description="NHL" evidence="2">
    <location>
        <begin position="318"/>
        <end position="348"/>
    </location>
</feature>
<dbReference type="Proteomes" id="UP000663836">
    <property type="component" value="Unassembled WGS sequence"/>
</dbReference>